<dbReference type="InterPro" id="IPR051476">
    <property type="entry name" value="Bac_ResReg_Asp_Phosphatase"/>
</dbReference>
<dbReference type="EMBL" id="AAWS01000086">
    <property type="protein sequence ID" value="EAY24045.1"/>
    <property type="molecule type" value="Genomic_DNA"/>
</dbReference>
<dbReference type="PROSITE" id="PS50005">
    <property type="entry name" value="TPR"/>
    <property type="match status" value="3"/>
</dbReference>
<comment type="caution">
    <text evidence="10">The sequence shown here is derived from an EMBL/GenBank/DDBJ whole genome shotgun (WGS) entry which is preliminary data.</text>
</comment>
<dbReference type="SMART" id="SM00028">
    <property type="entry name" value="TPR"/>
    <property type="match status" value="5"/>
</dbReference>
<evidence type="ECO:0000313" key="10">
    <source>
        <dbReference type="EMBL" id="EAY24045.1"/>
    </source>
</evidence>
<reference evidence="10 11" key="1">
    <citation type="submission" date="2007-01" db="EMBL/GenBank/DDBJ databases">
        <authorList>
            <person name="Haygood M."/>
            <person name="Podell S."/>
            <person name="Anderson C."/>
            <person name="Hopkinson B."/>
            <person name="Roe K."/>
            <person name="Barbeau K."/>
            <person name="Gaasterland T."/>
            <person name="Ferriera S."/>
            <person name="Johnson J."/>
            <person name="Kravitz S."/>
            <person name="Beeson K."/>
            <person name="Sutton G."/>
            <person name="Rogers Y.-H."/>
            <person name="Friedman R."/>
            <person name="Frazier M."/>
            <person name="Venter J.C."/>
        </authorList>
    </citation>
    <scope>NUCLEOTIDE SEQUENCE [LARGE SCALE GENOMIC DNA]</scope>
    <source>
        <strain evidence="10 11">ATCC 23134</strain>
    </source>
</reference>
<gene>
    <name evidence="10" type="ORF">M23134_00937</name>
</gene>
<keyword evidence="7" id="KW-0175">Coiled coil</keyword>
<evidence type="ECO:0000256" key="1">
    <source>
        <dbReference type="ARBA" id="ARBA00004496"/>
    </source>
</evidence>
<evidence type="ECO:0000259" key="9">
    <source>
        <dbReference type="SMART" id="SM00331"/>
    </source>
</evidence>
<keyword evidence="11" id="KW-1185">Reference proteome</keyword>
<feature type="domain" description="PPM-type phosphatase" evidence="9">
    <location>
        <begin position="442"/>
        <end position="668"/>
    </location>
</feature>
<evidence type="ECO:0000256" key="6">
    <source>
        <dbReference type="PROSITE-ProRule" id="PRU00339"/>
    </source>
</evidence>
<keyword evidence="2" id="KW-0963">Cytoplasm</keyword>
<dbReference type="Proteomes" id="UP000004095">
    <property type="component" value="Unassembled WGS sequence"/>
</dbReference>
<keyword evidence="4 6" id="KW-0802">TPR repeat</keyword>
<protein>
    <submittedName>
        <fullName evidence="10">Serine/threonine protein kinases</fullName>
    </submittedName>
</protein>
<feature type="repeat" description="TPR" evidence="6">
    <location>
        <begin position="193"/>
        <end position="226"/>
    </location>
</feature>
<dbReference type="Gene3D" id="1.25.40.10">
    <property type="entry name" value="Tetratricopeptide repeat domain"/>
    <property type="match status" value="3"/>
</dbReference>
<dbReference type="SMART" id="SM00331">
    <property type="entry name" value="PP2C_SIG"/>
    <property type="match status" value="1"/>
</dbReference>
<evidence type="ECO:0000256" key="5">
    <source>
        <dbReference type="ARBA" id="ARBA00038253"/>
    </source>
</evidence>
<keyword evidence="8" id="KW-0812">Transmembrane</keyword>
<evidence type="ECO:0000256" key="3">
    <source>
        <dbReference type="ARBA" id="ARBA00022737"/>
    </source>
</evidence>
<dbReference type="InterPro" id="IPR001932">
    <property type="entry name" value="PPM-type_phosphatase-like_dom"/>
</dbReference>
<keyword evidence="8" id="KW-0472">Membrane</keyword>
<keyword evidence="10" id="KW-0418">Kinase</keyword>
<dbReference type="InterPro" id="IPR019734">
    <property type="entry name" value="TPR_rpt"/>
</dbReference>
<dbReference type="SUPFAM" id="SSF48452">
    <property type="entry name" value="TPR-like"/>
    <property type="match status" value="1"/>
</dbReference>
<comment type="similarity">
    <text evidence="5">Belongs to the Rap family.</text>
</comment>
<dbReference type="GO" id="GO:0005737">
    <property type="term" value="C:cytoplasm"/>
    <property type="evidence" value="ECO:0007669"/>
    <property type="project" value="UniProtKB-SubCell"/>
</dbReference>
<dbReference type="eggNOG" id="COG0457">
    <property type="taxonomic scope" value="Bacteria"/>
</dbReference>
<feature type="coiled-coil region" evidence="7">
    <location>
        <begin position="318"/>
        <end position="345"/>
    </location>
</feature>
<dbReference type="AlphaFoldDB" id="A2A003"/>
<dbReference type="eggNOG" id="COG2208">
    <property type="taxonomic scope" value="Bacteria"/>
</dbReference>
<evidence type="ECO:0000256" key="2">
    <source>
        <dbReference type="ARBA" id="ARBA00022490"/>
    </source>
</evidence>
<proteinExistence type="inferred from homology"/>
<dbReference type="Pfam" id="PF13424">
    <property type="entry name" value="TPR_12"/>
    <property type="match status" value="2"/>
</dbReference>
<keyword evidence="3" id="KW-0677">Repeat</keyword>
<organism evidence="10 11">
    <name type="scientific">Microscilla marina ATCC 23134</name>
    <dbReference type="NCBI Taxonomy" id="313606"/>
    <lineage>
        <taxon>Bacteria</taxon>
        <taxon>Pseudomonadati</taxon>
        <taxon>Bacteroidota</taxon>
        <taxon>Cytophagia</taxon>
        <taxon>Cytophagales</taxon>
        <taxon>Microscillaceae</taxon>
        <taxon>Microscilla</taxon>
    </lineage>
</organism>
<dbReference type="GO" id="GO:0004674">
    <property type="term" value="F:protein serine/threonine kinase activity"/>
    <property type="evidence" value="ECO:0007669"/>
    <property type="project" value="UniProtKB-KW"/>
</dbReference>
<dbReference type="Gene3D" id="3.60.40.10">
    <property type="entry name" value="PPM-type phosphatase domain"/>
    <property type="match status" value="1"/>
</dbReference>
<keyword evidence="10" id="KW-0723">Serine/threonine-protein kinase</keyword>
<dbReference type="InterPro" id="IPR036457">
    <property type="entry name" value="PPM-type-like_dom_sf"/>
</dbReference>
<dbReference type="PANTHER" id="PTHR46630:SF1">
    <property type="entry name" value="TETRATRICOPEPTIDE REPEAT PROTEIN 29"/>
    <property type="match status" value="1"/>
</dbReference>
<keyword evidence="8" id="KW-1133">Transmembrane helix</keyword>
<feature type="repeat" description="TPR" evidence="6">
    <location>
        <begin position="153"/>
        <end position="186"/>
    </location>
</feature>
<feature type="transmembrane region" description="Helical" evidence="8">
    <location>
        <begin position="351"/>
        <end position="371"/>
    </location>
</feature>
<evidence type="ECO:0000256" key="4">
    <source>
        <dbReference type="ARBA" id="ARBA00022803"/>
    </source>
</evidence>
<keyword evidence="10" id="KW-0808">Transferase</keyword>
<comment type="subcellular location">
    <subcellularLocation>
        <location evidence="1">Cytoplasm</location>
    </subcellularLocation>
</comment>
<accession>A2A003</accession>
<dbReference type="PANTHER" id="PTHR46630">
    <property type="entry name" value="TETRATRICOPEPTIDE REPEAT PROTEIN 29"/>
    <property type="match status" value="1"/>
</dbReference>
<dbReference type="Pfam" id="PF07228">
    <property type="entry name" value="SpoIIE"/>
    <property type="match status" value="1"/>
</dbReference>
<sequence length="668" mass="77532">MGWLFMASPELIAQATQVSPYVEKEYSKPPKAEIDFKLHQSEVLLNNSPQNSRKIALEALYLASQTKHKRREARAHELIGQAYMAQAVHEQSLEHFLKGLDILQRIEAWERVAHIFNHIAVLYRRQRRYDETINYANQALRLAKKFDYHSEIALAHINLGGAYYFKKNYQKSIEYIQSSIDIREQFDEKTGLINSYNNMGLVMRKLQKYPEALKWYSMSLEVNSGTNRVKHMKSATLDNIGDVMADQEKYKEAHEYYNEALKIAQESGVSLRMMEAHQSLYELTTKEQNFKAALYHYRQYVLLKDSFMNTSMGVKMNNLQQKRRIEVAKKEKELLEKDIKLKRATIYRQKILTASATLGLILVLIMAFGIYRSRRFLQAQKVEIDRQNQALLFTQEEILSQQEVITESNEQLTLQNTKIMSSIRYAQTIQEAILPFYSRLKKVLGEYFVLYKPKDVVSGDFYWLSKLDRYKFIAVVDCTGHGVPGAFMSLIGFSLLNEIVNEKCNVDPSVILRQLHEGIFFALKQEQSTNRDGMDLCLCRIEEQKEDNLTVVFAGAKRPLYYISNNQLHTLKGDRMSVGGKQIKASKSFTNHTISMKKGDLLYLTTDGYVDTPNPQRQSFKQHRLLQVLDTCKHIPIHQQKRVFENTLSNYQLDAEQRDDITIVGVKL</sequence>
<evidence type="ECO:0000313" key="11">
    <source>
        <dbReference type="Proteomes" id="UP000004095"/>
    </source>
</evidence>
<evidence type="ECO:0000256" key="8">
    <source>
        <dbReference type="SAM" id="Phobius"/>
    </source>
</evidence>
<name>A2A003_MICM2</name>
<dbReference type="InterPro" id="IPR011990">
    <property type="entry name" value="TPR-like_helical_dom_sf"/>
</dbReference>
<feature type="repeat" description="TPR" evidence="6">
    <location>
        <begin position="234"/>
        <end position="267"/>
    </location>
</feature>
<evidence type="ECO:0000256" key="7">
    <source>
        <dbReference type="SAM" id="Coils"/>
    </source>
</evidence>